<keyword evidence="2" id="KW-1185">Reference proteome</keyword>
<evidence type="ECO:0000313" key="2">
    <source>
        <dbReference type="Proteomes" id="UP000276133"/>
    </source>
</evidence>
<evidence type="ECO:0000313" key="1">
    <source>
        <dbReference type="EMBL" id="RNA22778.1"/>
    </source>
</evidence>
<dbReference type="AlphaFoldDB" id="A0A3M7RHM6"/>
<name>A0A3M7RHM6_BRAPC</name>
<gene>
    <name evidence="1" type="ORF">BpHYR1_033661</name>
</gene>
<proteinExistence type="predicted"/>
<dbReference type="EMBL" id="REGN01003403">
    <property type="protein sequence ID" value="RNA22778.1"/>
    <property type="molecule type" value="Genomic_DNA"/>
</dbReference>
<accession>A0A3M7RHM6</accession>
<reference evidence="1 2" key="1">
    <citation type="journal article" date="2018" name="Sci. Rep.">
        <title>Genomic signatures of local adaptation to the degree of environmental predictability in rotifers.</title>
        <authorList>
            <person name="Franch-Gras L."/>
            <person name="Hahn C."/>
            <person name="Garcia-Roger E.M."/>
            <person name="Carmona M.J."/>
            <person name="Serra M."/>
            <person name="Gomez A."/>
        </authorList>
    </citation>
    <scope>NUCLEOTIDE SEQUENCE [LARGE SCALE GENOMIC DNA]</scope>
    <source>
        <strain evidence="1">HYR1</strain>
    </source>
</reference>
<sequence>MTIFFNRSLSLGLQPCLFETNYRMNWYLKQSNDAAVIEYFLFSFNDEASISNILITVLNPFFPCSIKRIRDDIYCLGIFLYCSLTNGFKTFVQIKNTTSEIPSESSSWIRARRWQKSDTVAKVPNRVNDRFN</sequence>
<organism evidence="1 2">
    <name type="scientific">Brachionus plicatilis</name>
    <name type="common">Marine rotifer</name>
    <name type="synonym">Brachionus muelleri</name>
    <dbReference type="NCBI Taxonomy" id="10195"/>
    <lineage>
        <taxon>Eukaryota</taxon>
        <taxon>Metazoa</taxon>
        <taxon>Spiralia</taxon>
        <taxon>Gnathifera</taxon>
        <taxon>Rotifera</taxon>
        <taxon>Eurotatoria</taxon>
        <taxon>Monogononta</taxon>
        <taxon>Pseudotrocha</taxon>
        <taxon>Ploima</taxon>
        <taxon>Brachionidae</taxon>
        <taxon>Brachionus</taxon>
    </lineage>
</organism>
<protein>
    <submittedName>
        <fullName evidence="1">Uncharacterized protein</fullName>
    </submittedName>
</protein>
<dbReference type="Proteomes" id="UP000276133">
    <property type="component" value="Unassembled WGS sequence"/>
</dbReference>
<comment type="caution">
    <text evidence="1">The sequence shown here is derived from an EMBL/GenBank/DDBJ whole genome shotgun (WGS) entry which is preliminary data.</text>
</comment>